<proteinExistence type="predicted"/>
<protein>
    <recommendedName>
        <fullName evidence="4">VanZ-like domain-containing protein</fullName>
    </recommendedName>
</protein>
<accession>A0ABS7PN01</accession>
<evidence type="ECO:0000256" key="1">
    <source>
        <dbReference type="SAM" id="Phobius"/>
    </source>
</evidence>
<gene>
    <name evidence="2" type="ORF">K7G82_10130</name>
</gene>
<evidence type="ECO:0008006" key="4">
    <source>
        <dbReference type="Google" id="ProtNLM"/>
    </source>
</evidence>
<keyword evidence="1" id="KW-0472">Membrane</keyword>
<feature type="transmembrane region" description="Helical" evidence="1">
    <location>
        <begin position="20"/>
        <end position="38"/>
    </location>
</feature>
<evidence type="ECO:0000313" key="2">
    <source>
        <dbReference type="EMBL" id="MBY8822651.1"/>
    </source>
</evidence>
<sequence length="114" mass="12868">MSPVQQAKLWLVDHVHLAKDALHIYVALLLFLGSALLFKWPLRSWKPWSVVLAAALIGEAWDLRDSVTYGTSIDLTANLKDIWNTLFWPTALLILARTTRVFERGAAVTARDAR</sequence>
<reference evidence="2 3" key="1">
    <citation type="submission" date="2021-08" db="EMBL/GenBank/DDBJ databases">
        <authorList>
            <person name="Tuo L."/>
        </authorList>
    </citation>
    <scope>NUCLEOTIDE SEQUENCE [LARGE SCALE GENOMIC DNA]</scope>
    <source>
        <strain evidence="2 3">JCM 31229</strain>
    </source>
</reference>
<dbReference type="Proteomes" id="UP000706039">
    <property type="component" value="Unassembled WGS sequence"/>
</dbReference>
<keyword evidence="1" id="KW-1133">Transmembrane helix</keyword>
<dbReference type="RefSeq" id="WP_222989719.1">
    <property type="nucleotide sequence ID" value="NZ_JAINVV010000004.1"/>
</dbReference>
<organism evidence="2 3">
    <name type="scientific">Sphingomonas colocasiae</name>
    <dbReference type="NCBI Taxonomy" id="1848973"/>
    <lineage>
        <taxon>Bacteria</taxon>
        <taxon>Pseudomonadati</taxon>
        <taxon>Pseudomonadota</taxon>
        <taxon>Alphaproteobacteria</taxon>
        <taxon>Sphingomonadales</taxon>
        <taxon>Sphingomonadaceae</taxon>
        <taxon>Sphingomonas</taxon>
    </lineage>
</organism>
<dbReference type="EMBL" id="JAINVV010000004">
    <property type="protein sequence ID" value="MBY8822651.1"/>
    <property type="molecule type" value="Genomic_DNA"/>
</dbReference>
<keyword evidence="1" id="KW-0812">Transmembrane</keyword>
<name>A0ABS7PN01_9SPHN</name>
<comment type="caution">
    <text evidence="2">The sequence shown here is derived from an EMBL/GenBank/DDBJ whole genome shotgun (WGS) entry which is preliminary data.</text>
</comment>
<evidence type="ECO:0000313" key="3">
    <source>
        <dbReference type="Proteomes" id="UP000706039"/>
    </source>
</evidence>
<keyword evidence="3" id="KW-1185">Reference proteome</keyword>